<dbReference type="AlphaFoldDB" id="A0A382MA02"/>
<keyword evidence="2" id="KW-0689">Ribosomal protein</keyword>
<dbReference type="GO" id="GO:0006412">
    <property type="term" value="P:translation"/>
    <property type="evidence" value="ECO:0007669"/>
    <property type="project" value="InterPro"/>
</dbReference>
<evidence type="ECO:0000256" key="2">
    <source>
        <dbReference type="ARBA" id="ARBA00022980"/>
    </source>
</evidence>
<evidence type="ECO:0000256" key="1">
    <source>
        <dbReference type="ARBA" id="ARBA00007320"/>
    </source>
</evidence>
<dbReference type="PROSITE" id="PS00475">
    <property type="entry name" value="RIBOSOMAL_L15"/>
    <property type="match status" value="1"/>
</dbReference>
<dbReference type="GO" id="GO:0003735">
    <property type="term" value="F:structural constituent of ribosome"/>
    <property type="evidence" value="ECO:0007669"/>
    <property type="project" value="InterPro"/>
</dbReference>
<feature type="domain" description="Large ribosomal subunit protein uL15/eL18" evidence="5">
    <location>
        <begin position="78"/>
        <end position="142"/>
    </location>
</feature>
<dbReference type="Gene3D" id="3.100.10.10">
    <property type="match status" value="1"/>
</dbReference>
<keyword evidence="3" id="KW-0687">Ribonucleoprotein</keyword>
<feature type="region of interest" description="Disordered" evidence="4">
    <location>
        <begin position="1"/>
        <end position="57"/>
    </location>
</feature>
<evidence type="ECO:0000256" key="3">
    <source>
        <dbReference type="ARBA" id="ARBA00023274"/>
    </source>
</evidence>
<proteinExistence type="inferred from homology"/>
<dbReference type="Pfam" id="PF00828">
    <property type="entry name" value="Ribosomal_L27A"/>
    <property type="match status" value="1"/>
</dbReference>
<dbReference type="InterPro" id="IPR005749">
    <property type="entry name" value="Ribosomal_uL15_bac-type"/>
</dbReference>
<dbReference type="InterPro" id="IPR030878">
    <property type="entry name" value="Ribosomal_uL15"/>
</dbReference>
<dbReference type="NCBIfam" id="TIGR01071">
    <property type="entry name" value="rplO_bact"/>
    <property type="match status" value="1"/>
</dbReference>
<dbReference type="InterPro" id="IPR001196">
    <property type="entry name" value="Ribosomal_uL15_CS"/>
</dbReference>
<comment type="similarity">
    <text evidence="1">Belongs to the universal ribosomal protein uL15 family.</text>
</comment>
<dbReference type="GO" id="GO:0022625">
    <property type="term" value="C:cytosolic large ribosomal subunit"/>
    <property type="evidence" value="ECO:0007669"/>
    <property type="project" value="TreeGrafter"/>
</dbReference>
<dbReference type="InterPro" id="IPR036227">
    <property type="entry name" value="Ribosomal_uL15/eL18_sf"/>
</dbReference>
<evidence type="ECO:0000256" key="4">
    <source>
        <dbReference type="SAM" id="MobiDB-lite"/>
    </source>
</evidence>
<dbReference type="PANTHER" id="PTHR12934">
    <property type="entry name" value="50S RIBOSOMAL PROTEIN L15"/>
    <property type="match status" value="1"/>
</dbReference>
<dbReference type="SUPFAM" id="SSF52080">
    <property type="entry name" value="Ribosomal proteins L15p and L18e"/>
    <property type="match status" value="1"/>
</dbReference>
<name>A0A382MA02_9ZZZZ</name>
<evidence type="ECO:0000313" key="6">
    <source>
        <dbReference type="EMBL" id="SVC45490.1"/>
    </source>
</evidence>
<dbReference type="HAMAP" id="MF_01341">
    <property type="entry name" value="Ribosomal_uL15"/>
    <property type="match status" value="1"/>
</dbReference>
<protein>
    <recommendedName>
        <fullName evidence="5">Large ribosomal subunit protein uL15/eL18 domain-containing protein</fullName>
    </recommendedName>
</protein>
<feature type="compositionally biased region" description="Polar residues" evidence="4">
    <location>
        <begin position="33"/>
        <end position="44"/>
    </location>
</feature>
<dbReference type="InterPro" id="IPR021131">
    <property type="entry name" value="Ribosomal_uL15/eL18"/>
</dbReference>
<evidence type="ECO:0000259" key="5">
    <source>
        <dbReference type="Pfam" id="PF00828"/>
    </source>
</evidence>
<accession>A0A382MA02</accession>
<sequence length="153" mass="16315">MAELHDLTPTSGSRRNRKRVGRGPGSGRGKTATRGQKGQKSRSGASVHPRFEGGQMPLIRRIPKRGFTNFNRVEFQVVNVRDLENLEGDVSPEGLKAAGLIASLRKPVKVLGQGELTKALDVSAHAFSGSARDKIQAAGGSVSVVGEESTDDR</sequence>
<reference evidence="6" key="1">
    <citation type="submission" date="2018-05" db="EMBL/GenBank/DDBJ databases">
        <authorList>
            <person name="Lanie J.A."/>
            <person name="Ng W.-L."/>
            <person name="Kazmierczak K.M."/>
            <person name="Andrzejewski T.M."/>
            <person name="Davidsen T.M."/>
            <person name="Wayne K.J."/>
            <person name="Tettelin H."/>
            <person name="Glass J.I."/>
            <person name="Rusch D."/>
            <person name="Podicherti R."/>
            <person name="Tsui H.-C.T."/>
            <person name="Winkler M.E."/>
        </authorList>
    </citation>
    <scope>NUCLEOTIDE SEQUENCE</scope>
</reference>
<gene>
    <name evidence="6" type="ORF">METZ01_LOCUS298344</name>
</gene>
<organism evidence="6">
    <name type="scientific">marine metagenome</name>
    <dbReference type="NCBI Taxonomy" id="408172"/>
    <lineage>
        <taxon>unclassified sequences</taxon>
        <taxon>metagenomes</taxon>
        <taxon>ecological metagenomes</taxon>
    </lineage>
</organism>
<dbReference type="PANTHER" id="PTHR12934:SF11">
    <property type="entry name" value="LARGE RIBOSOMAL SUBUNIT PROTEIN UL15M"/>
    <property type="match status" value="1"/>
</dbReference>
<dbReference type="EMBL" id="UINC01092148">
    <property type="protein sequence ID" value="SVC45490.1"/>
    <property type="molecule type" value="Genomic_DNA"/>
</dbReference>